<dbReference type="Gene3D" id="2.40.30.170">
    <property type="match status" value="1"/>
</dbReference>
<dbReference type="EMBL" id="BSPC01000037">
    <property type="protein sequence ID" value="GLS20944.1"/>
    <property type="molecule type" value="Genomic_DNA"/>
</dbReference>
<dbReference type="SUPFAM" id="SSF111369">
    <property type="entry name" value="HlyD-like secretion proteins"/>
    <property type="match status" value="1"/>
</dbReference>
<accession>A0ABQ6CMH7</accession>
<proteinExistence type="inferred from homology"/>
<comment type="subcellular location">
    <subcellularLocation>
        <location evidence="1">Cell membrane</location>
    </subcellularLocation>
</comment>
<evidence type="ECO:0000256" key="7">
    <source>
        <dbReference type="SAM" id="MobiDB-lite"/>
    </source>
</evidence>
<sequence length="380" mass="39018">MLALVVAVGTLAVGGKAFLGTRAGGSAPPAAKPTAIPVTVAKVTIRDLPIERSGLGTVTSLNAIDVKFRADGQLQNISLQEGRDVQAGDVLAQIDRRPYEAQLAQAEAAYQKDTASLNNAKADEARANRLSQTGAGTMQAIDTARSQVAVLTAALAGDQAAIDAARLNLEFTTVKAPIAGRVGLRQIDEGAVVHASDSSGLVSITQMAPISVRFSLPQDDLPALLAGQAQRELAVAVDSRDGTRHLADGKLAVIDSQVDTSTGMIRLKAIFPNQDQALWPGELVTARILIRTDRNAVVVPSAAVQNGQNGSYIFIIKSDGSVAAAPVKTGPSVGDFTALLSGASPGQDAVLDGQSRLANGSLVSPREQPADGPATSGNAS</sequence>
<dbReference type="InterPro" id="IPR058625">
    <property type="entry name" value="MdtA-like_BSH"/>
</dbReference>
<dbReference type="InterPro" id="IPR058624">
    <property type="entry name" value="MdtA-like_HH"/>
</dbReference>
<dbReference type="Gene3D" id="2.40.420.20">
    <property type="match status" value="1"/>
</dbReference>
<dbReference type="Proteomes" id="UP001156882">
    <property type="component" value="Unassembled WGS sequence"/>
</dbReference>
<evidence type="ECO:0000313" key="13">
    <source>
        <dbReference type="Proteomes" id="UP001156882"/>
    </source>
</evidence>
<dbReference type="Pfam" id="PF25967">
    <property type="entry name" value="RND-MFP_C"/>
    <property type="match status" value="1"/>
</dbReference>
<evidence type="ECO:0000313" key="12">
    <source>
        <dbReference type="EMBL" id="GLS20944.1"/>
    </source>
</evidence>
<comment type="caution">
    <text evidence="12">The sequence shown here is derived from an EMBL/GenBank/DDBJ whole genome shotgun (WGS) entry which is preliminary data.</text>
</comment>
<keyword evidence="3" id="KW-0813">Transport</keyword>
<feature type="region of interest" description="Disordered" evidence="7">
    <location>
        <begin position="350"/>
        <end position="380"/>
    </location>
</feature>
<keyword evidence="5" id="KW-0997">Cell inner membrane</keyword>
<organism evidence="12 13">
    <name type="scientific">Labrys miyagiensis</name>
    <dbReference type="NCBI Taxonomy" id="346912"/>
    <lineage>
        <taxon>Bacteria</taxon>
        <taxon>Pseudomonadati</taxon>
        <taxon>Pseudomonadota</taxon>
        <taxon>Alphaproteobacteria</taxon>
        <taxon>Hyphomicrobiales</taxon>
        <taxon>Xanthobacteraceae</taxon>
        <taxon>Labrys</taxon>
    </lineage>
</organism>
<dbReference type="Pfam" id="PF25944">
    <property type="entry name" value="Beta-barrel_RND"/>
    <property type="match status" value="1"/>
</dbReference>
<feature type="domain" description="Multidrug resistance protein MdtA-like C-terminal permuted SH3" evidence="11">
    <location>
        <begin position="295"/>
        <end position="354"/>
    </location>
</feature>
<keyword evidence="4" id="KW-1003">Cell membrane</keyword>
<evidence type="ECO:0000259" key="10">
    <source>
        <dbReference type="Pfam" id="PF25944"/>
    </source>
</evidence>
<dbReference type="InterPro" id="IPR006143">
    <property type="entry name" value="RND_pump_MFP"/>
</dbReference>
<evidence type="ECO:0000256" key="2">
    <source>
        <dbReference type="ARBA" id="ARBA00009477"/>
    </source>
</evidence>
<feature type="domain" description="Multidrug resistance protein MdtA-like alpha-helical hairpin" evidence="8">
    <location>
        <begin position="102"/>
        <end position="172"/>
    </location>
</feature>
<reference evidence="13" key="1">
    <citation type="journal article" date="2019" name="Int. J. Syst. Evol. Microbiol.">
        <title>The Global Catalogue of Microorganisms (GCM) 10K type strain sequencing project: providing services to taxonomists for standard genome sequencing and annotation.</title>
        <authorList>
            <consortium name="The Broad Institute Genomics Platform"/>
            <consortium name="The Broad Institute Genome Sequencing Center for Infectious Disease"/>
            <person name="Wu L."/>
            <person name="Ma J."/>
        </authorList>
    </citation>
    <scope>NUCLEOTIDE SEQUENCE [LARGE SCALE GENOMIC DNA]</scope>
    <source>
        <strain evidence="13">NBRC 101365</strain>
    </source>
</reference>
<dbReference type="InterPro" id="IPR058626">
    <property type="entry name" value="MdtA-like_b-barrel"/>
</dbReference>
<name>A0ABQ6CMH7_9HYPH</name>
<dbReference type="Gene3D" id="1.10.287.470">
    <property type="entry name" value="Helix hairpin bin"/>
    <property type="match status" value="1"/>
</dbReference>
<keyword evidence="13" id="KW-1185">Reference proteome</keyword>
<evidence type="ECO:0000256" key="5">
    <source>
        <dbReference type="ARBA" id="ARBA00022519"/>
    </source>
</evidence>
<dbReference type="InterPro" id="IPR058627">
    <property type="entry name" value="MdtA-like_C"/>
</dbReference>
<evidence type="ECO:0000256" key="4">
    <source>
        <dbReference type="ARBA" id="ARBA00022475"/>
    </source>
</evidence>
<feature type="domain" description="Multidrug resistance protein MdtA-like beta-barrel" evidence="10">
    <location>
        <begin position="209"/>
        <end position="289"/>
    </location>
</feature>
<evidence type="ECO:0000259" key="8">
    <source>
        <dbReference type="Pfam" id="PF25876"/>
    </source>
</evidence>
<evidence type="ECO:0000256" key="1">
    <source>
        <dbReference type="ARBA" id="ARBA00004236"/>
    </source>
</evidence>
<dbReference type="Pfam" id="PF25917">
    <property type="entry name" value="BSH_RND"/>
    <property type="match status" value="1"/>
</dbReference>
<comment type="similarity">
    <text evidence="2">Belongs to the membrane fusion protein (MFP) (TC 8.A.1) family.</text>
</comment>
<keyword evidence="6" id="KW-0472">Membrane</keyword>
<evidence type="ECO:0000259" key="11">
    <source>
        <dbReference type="Pfam" id="PF25967"/>
    </source>
</evidence>
<evidence type="ECO:0000256" key="6">
    <source>
        <dbReference type="ARBA" id="ARBA00023136"/>
    </source>
</evidence>
<evidence type="ECO:0000259" key="9">
    <source>
        <dbReference type="Pfam" id="PF25917"/>
    </source>
</evidence>
<protein>
    <submittedName>
        <fullName evidence="12">Multidrug transporter</fullName>
    </submittedName>
</protein>
<evidence type="ECO:0000256" key="3">
    <source>
        <dbReference type="ARBA" id="ARBA00022448"/>
    </source>
</evidence>
<gene>
    <name evidence="12" type="ORF">GCM10007874_39610</name>
</gene>
<dbReference type="NCBIfam" id="TIGR01730">
    <property type="entry name" value="RND_mfp"/>
    <property type="match status" value="1"/>
</dbReference>
<dbReference type="Gene3D" id="2.40.50.100">
    <property type="match status" value="1"/>
</dbReference>
<dbReference type="Pfam" id="PF25876">
    <property type="entry name" value="HH_MFP_RND"/>
    <property type="match status" value="1"/>
</dbReference>
<dbReference type="PANTHER" id="PTHR30469:SF36">
    <property type="entry name" value="BLL3903 PROTEIN"/>
    <property type="match status" value="1"/>
</dbReference>
<dbReference type="PANTHER" id="PTHR30469">
    <property type="entry name" value="MULTIDRUG RESISTANCE PROTEIN MDTA"/>
    <property type="match status" value="1"/>
</dbReference>
<feature type="domain" description="Multidrug resistance protein MdtA-like barrel-sandwich hybrid" evidence="9">
    <location>
        <begin position="63"/>
        <end position="204"/>
    </location>
</feature>